<dbReference type="InterPro" id="IPR042178">
    <property type="entry name" value="Serpin_sf_1"/>
</dbReference>
<name>F4HX48_ARATH</name>
<dbReference type="InterPro" id="IPR000215">
    <property type="entry name" value="Serpin_fam"/>
</dbReference>
<dbReference type="TAIR" id="AT1G62170"/>
<feature type="region of interest" description="Disordered" evidence="3">
    <location>
        <begin position="1"/>
        <end position="43"/>
    </location>
</feature>
<dbReference type="AlphaFoldDB" id="F4HX48"/>
<dbReference type="InterPro" id="IPR036186">
    <property type="entry name" value="Serpin_sf"/>
</dbReference>
<dbReference type="Gene3D" id="2.30.39.10">
    <property type="entry name" value="Alpha-1-antitrypsin, domain 1"/>
    <property type="match status" value="1"/>
</dbReference>
<reference evidence="6 7" key="1">
    <citation type="journal article" date="2000" name="Nature">
        <title>Sequence and analysis of chromosome 1 of the plant Arabidopsis thaliana.</title>
        <authorList>
            <person name="Theologis A."/>
            <person name="Ecker J.R."/>
            <person name="Palm C.J."/>
            <person name="Federspiel N.A."/>
            <person name="Kaul S."/>
            <person name="White O."/>
            <person name="Alonso J."/>
            <person name="Altafi H."/>
            <person name="Araujo R."/>
            <person name="Bowman C.L."/>
            <person name="Brooks S.Y."/>
            <person name="Buehler E."/>
            <person name="Chan A."/>
            <person name="Chao Q."/>
            <person name="Chen H."/>
            <person name="Cheuk R.F."/>
            <person name="Chin C.W."/>
            <person name="Chung M.K."/>
            <person name="Conn L."/>
            <person name="Conway A.B."/>
            <person name="Conway A.R."/>
            <person name="Creasy T.H."/>
            <person name="Dewar K."/>
            <person name="Dunn P."/>
            <person name="Etgu P."/>
            <person name="Feldblyum T.V."/>
            <person name="Feng J."/>
            <person name="Fong B."/>
            <person name="Fujii C.Y."/>
            <person name="Gill J.E."/>
            <person name="Goldsmith A.D."/>
            <person name="Haas B."/>
            <person name="Hansen N.F."/>
            <person name="Hughes B."/>
            <person name="Huizar L."/>
            <person name="Hunter J.L."/>
            <person name="Jenkins J."/>
            <person name="Johnson-Hopson C."/>
            <person name="Khan S."/>
            <person name="Khaykin E."/>
            <person name="Kim C.J."/>
            <person name="Koo H.L."/>
            <person name="Kremenetskaia I."/>
            <person name="Kurtz D.B."/>
            <person name="Kwan A."/>
            <person name="Lam B."/>
            <person name="Langin-Hooper S."/>
            <person name="Lee A."/>
            <person name="Lee J.M."/>
            <person name="Lenz C.A."/>
            <person name="Li J.H."/>
            <person name="Li Y."/>
            <person name="Lin X."/>
            <person name="Liu S.X."/>
            <person name="Liu Z.A."/>
            <person name="Luros J.S."/>
            <person name="Maiti R."/>
            <person name="Marziali A."/>
            <person name="Militscher J."/>
            <person name="Miranda M."/>
            <person name="Nguyen M."/>
            <person name="Nierman W.C."/>
            <person name="Osborne B.I."/>
            <person name="Pai G."/>
            <person name="Peterson J."/>
            <person name="Pham P.K."/>
            <person name="Rizzo M."/>
            <person name="Rooney T."/>
            <person name="Rowley D."/>
            <person name="Sakano H."/>
            <person name="Salzberg S.L."/>
            <person name="Schwartz J.R."/>
            <person name="Shinn P."/>
            <person name="Southwick A.M."/>
            <person name="Sun H."/>
            <person name="Tallon L.J."/>
            <person name="Tambunga G."/>
            <person name="Toriumi M.J."/>
            <person name="Town C.D."/>
            <person name="Utterback T."/>
            <person name="Van Aken S."/>
            <person name="Vaysberg M."/>
            <person name="Vysotskaia V.S."/>
            <person name="Walker M."/>
            <person name="Wu D."/>
            <person name="Yu G."/>
            <person name="Fraser C.M."/>
            <person name="Venter J.C."/>
            <person name="Davis R.W."/>
        </authorList>
    </citation>
    <scope>NUCLEOTIDE SEQUENCE [LARGE SCALE GENOMIC DNA]</scope>
    <source>
        <strain evidence="7">cv. Columbia</strain>
    </source>
</reference>
<feature type="domain" description="Serpin" evidence="4">
    <location>
        <begin position="76"/>
        <end position="464"/>
    </location>
</feature>
<dbReference type="PANTHER" id="PTHR11461">
    <property type="entry name" value="SERINE PROTEASE INHIBITOR, SERPIN"/>
    <property type="match status" value="1"/>
</dbReference>
<dbReference type="SMR" id="F4HX48"/>
<evidence type="ECO:0000256" key="3">
    <source>
        <dbReference type="SAM" id="MobiDB-lite"/>
    </source>
</evidence>
<evidence type="ECO:0000256" key="2">
    <source>
        <dbReference type="RuleBase" id="RU000411"/>
    </source>
</evidence>
<dbReference type="InterPro" id="IPR023796">
    <property type="entry name" value="Serpin_dom"/>
</dbReference>
<evidence type="ECO:0000313" key="7">
    <source>
        <dbReference type="Proteomes" id="UP000006548"/>
    </source>
</evidence>
<dbReference type="ExpressionAtlas" id="F4HX48">
    <property type="expression patterns" value="differential"/>
</dbReference>
<dbReference type="GeneID" id="842513"/>
<dbReference type="Proteomes" id="UP000006548">
    <property type="component" value="Chromosome 1"/>
</dbReference>
<dbReference type="InterPro" id="IPR023795">
    <property type="entry name" value="Serpin_CS"/>
</dbReference>
<dbReference type="GO" id="GO:0004867">
    <property type="term" value="F:serine-type endopeptidase inhibitor activity"/>
    <property type="evidence" value="ECO:0007669"/>
    <property type="project" value="InterPro"/>
</dbReference>
<reference evidence="7" key="2">
    <citation type="journal article" date="2017" name="Plant J.">
        <title>Araport11: a complete reannotation of the Arabidopsis thaliana reference genome.</title>
        <authorList>
            <person name="Cheng C.Y."/>
            <person name="Krishnakumar V."/>
            <person name="Chan A.P."/>
            <person name="Thibaud-Nissen F."/>
            <person name="Schobel S."/>
            <person name="Town C.D."/>
        </authorList>
    </citation>
    <scope>GENOME REANNOTATION</scope>
    <source>
        <strain evidence="7">cv. Columbia</strain>
    </source>
</reference>
<keyword evidence="6" id="KW-0722">Serine protease inhibitor</keyword>
<evidence type="ECO:0000313" key="6">
    <source>
        <dbReference type="EMBL" id="AEE33930.1"/>
    </source>
</evidence>
<organism evidence="6 7">
    <name type="scientific">Arabidopsis thaliana</name>
    <name type="common">Mouse-ear cress</name>
    <dbReference type="NCBI Taxonomy" id="3702"/>
    <lineage>
        <taxon>Eukaryota</taxon>
        <taxon>Viridiplantae</taxon>
        <taxon>Streptophyta</taxon>
        <taxon>Embryophyta</taxon>
        <taxon>Tracheophyta</taxon>
        <taxon>Spermatophyta</taxon>
        <taxon>Magnoliopsida</taxon>
        <taxon>eudicotyledons</taxon>
        <taxon>Gunneridae</taxon>
        <taxon>Pentapetalae</taxon>
        <taxon>rosids</taxon>
        <taxon>malvids</taxon>
        <taxon>Brassicales</taxon>
        <taxon>Brassicaceae</taxon>
        <taxon>Camelineae</taxon>
        <taxon>Arabidopsis</taxon>
    </lineage>
</organism>
<proteinExistence type="inferred from homology"/>
<dbReference type="SUPFAM" id="SSF56574">
    <property type="entry name" value="Serpins"/>
    <property type="match status" value="1"/>
</dbReference>
<dbReference type="PROSITE" id="PS00284">
    <property type="entry name" value="SERPIN"/>
    <property type="match status" value="1"/>
</dbReference>
<dbReference type="EMBL" id="CP002684">
    <property type="protein sequence ID" value="AEE33930.1"/>
    <property type="molecule type" value="Genomic_DNA"/>
</dbReference>
<sequence>MEPKEKKQKLDTSEVASPSLSKTHLKKKKTKKQKIRKSQEITSPSLSKNTDLVIASPSLSNIDVGEAMKKQNDVAIFLTGIVISSVAKNSNFVFSPASINAALTMVAASSGGEQGEELRSFILSFLKSSSTDELNAIFREIASVVLVDGSKKGGPKIAVVNGMWMDQSLSVNPLSKDLFKNFFSAAFAQVDFRSKCNVLNKLGLAVSLLESIFHISTLFDFKFALIRSAEEVRTEVNAWASSHTNGLIKDLLPRGSVTSLTDRVYGSALYFKGTWEEKYSKSMTKCKPFYLLNGTSVSVPFMSSFEKQYIAAYDGFKVLRLPYRQGRDNTNRNFAMYIYLPDKKGELDDLLERMTSTPGFLDSHNPERRVKVGKFRIPKFKIEFGFEASSAFSDFELDVSFYQKTLIEIDEKGTEAVTFTAFRSAYLGCALVKPIDFVADHPFLFLIREEQTGTVLFAGQIFDPSA</sequence>
<dbReference type="GO" id="GO:0005615">
    <property type="term" value="C:extracellular space"/>
    <property type="evidence" value="ECO:0007669"/>
    <property type="project" value="InterPro"/>
</dbReference>
<gene>
    <name evidence="5 6" type="ordered locus">At1g62170</name>
    <name evidence="6" type="ORF">F19K23.10</name>
    <name evidence="6" type="ORF">F19K23_10</name>
</gene>
<keyword evidence="7" id="KW-1185">Reference proteome</keyword>
<protein>
    <submittedName>
        <fullName evidence="6">Serine protease inhibitor (SERPIN) family protein</fullName>
    </submittedName>
</protein>
<dbReference type="CDD" id="cd02043">
    <property type="entry name" value="serpinP_plants"/>
    <property type="match status" value="1"/>
</dbReference>
<dbReference type="SMART" id="SM00093">
    <property type="entry name" value="SERPIN"/>
    <property type="match status" value="1"/>
</dbReference>
<dbReference type="Pfam" id="PF00079">
    <property type="entry name" value="Serpin"/>
    <property type="match status" value="2"/>
</dbReference>
<evidence type="ECO:0000259" key="4">
    <source>
        <dbReference type="SMART" id="SM00093"/>
    </source>
</evidence>
<feature type="compositionally biased region" description="Basic residues" evidence="3">
    <location>
        <begin position="23"/>
        <end position="36"/>
    </location>
</feature>
<dbReference type="PANTHER" id="PTHR11461:SF347">
    <property type="entry name" value="SERINE PROTEASE INHIBITOR (SERPIN) FAMILY PROTEIN-RELATED"/>
    <property type="match status" value="1"/>
</dbReference>
<accession>F4HX48</accession>
<evidence type="ECO:0000256" key="1">
    <source>
        <dbReference type="ARBA" id="ARBA00009500"/>
    </source>
</evidence>
<dbReference type="Araport" id="AT1G62170"/>
<evidence type="ECO:0000313" key="5">
    <source>
        <dbReference type="Araport" id="AT1G62170"/>
    </source>
</evidence>
<comment type="similarity">
    <text evidence="1 2">Belongs to the serpin family.</text>
</comment>
<dbReference type="Gene3D" id="3.30.497.10">
    <property type="entry name" value="Antithrombin, subunit I, domain 2"/>
    <property type="match status" value="1"/>
</dbReference>
<keyword evidence="6" id="KW-0646">Protease inhibitor</keyword>
<feature type="compositionally biased region" description="Basic and acidic residues" evidence="3">
    <location>
        <begin position="1"/>
        <end position="12"/>
    </location>
</feature>
<dbReference type="InterPro" id="IPR042185">
    <property type="entry name" value="Serpin_sf_2"/>
</dbReference>